<reference evidence="3 4" key="1">
    <citation type="submission" date="2018-12" db="EMBL/GenBank/DDBJ databases">
        <title>The whole draft genome of Aquabacterium sp. SJQ9.</title>
        <authorList>
            <person name="Sun L."/>
            <person name="Gao X."/>
            <person name="Chen W."/>
            <person name="Huang K."/>
        </authorList>
    </citation>
    <scope>NUCLEOTIDE SEQUENCE [LARGE SCALE GENOMIC DNA]</scope>
    <source>
        <strain evidence="3 4">SJQ9</strain>
    </source>
</reference>
<dbReference type="AlphaFoldDB" id="A0A3R8SYB3"/>
<dbReference type="OrthoDB" id="6388102at2"/>
<proteinExistence type="inferred from homology"/>
<dbReference type="SUPFAM" id="SSF55961">
    <property type="entry name" value="Bet v1-like"/>
    <property type="match status" value="1"/>
</dbReference>
<dbReference type="EMBL" id="RSED01000050">
    <property type="protein sequence ID" value="RRR99880.1"/>
    <property type="molecule type" value="Genomic_DNA"/>
</dbReference>
<evidence type="ECO:0000259" key="2">
    <source>
        <dbReference type="Pfam" id="PF08327"/>
    </source>
</evidence>
<comment type="similarity">
    <text evidence="1">Belongs to the AHA1 family.</text>
</comment>
<dbReference type="Gene3D" id="3.30.530.20">
    <property type="match status" value="1"/>
</dbReference>
<feature type="domain" description="Activator of Hsp90 ATPase homologue 1/2-like C-terminal" evidence="2">
    <location>
        <begin position="14"/>
        <end position="146"/>
    </location>
</feature>
<keyword evidence="4" id="KW-1185">Reference proteome</keyword>
<gene>
    <name evidence="3" type="ORF">EIP75_23705</name>
</gene>
<accession>A0A3R8SYB3</accession>
<evidence type="ECO:0000256" key="1">
    <source>
        <dbReference type="ARBA" id="ARBA00006817"/>
    </source>
</evidence>
<name>A0A3R8SYB3_9BURK</name>
<dbReference type="Pfam" id="PF08327">
    <property type="entry name" value="AHSA1"/>
    <property type="match status" value="1"/>
</dbReference>
<comment type="caution">
    <text evidence="3">The sequence shown here is derived from an EMBL/GenBank/DDBJ whole genome shotgun (WGS) entry which is preliminary data.</text>
</comment>
<evidence type="ECO:0000313" key="3">
    <source>
        <dbReference type="EMBL" id="RRR99880.1"/>
    </source>
</evidence>
<dbReference type="RefSeq" id="WP_125245658.1">
    <property type="nucleotide sequence ID" value="NZ_RSED01000050.1"/>
</dbReference>
<dbReference type="Proteomes" id="UP000269265">
    <property type="component" value="Unassembled WGS sequence"/>
</dbReference>
<protein>
    <submittedName>
        <fullName evidence="3">SRPBCC domain-containing protein</fullName>
    </submittedName>
</protein>
<sequence length="152" mass="16857">MSSTKRIQFTTKIKAPASVVWHHITDLESYKRWTSAFAEGSYFQGSWEQGAKIKFLAPSGDGMVSEIAESRANEFISIRHLGFTASGVEDTTSEAIRAWAPAYENYTLLPSTEGTTMVVDQEVAAEWEEYISQAWPKALEILKELSEAASVA</sequence>
<evidence type="ECO:0000313" key="4">
    <source>
        <dbReference type="Proteomes" id="UP000269265"/>
    </source>
</evidence>
<organism evidence="3 4">
    <name type="scientific">Aquabacterium soli</name>
    <dbReference type="NCBI Taxonomy" id="2493092"/>
    <lineage>
        <taxon>Bacteria</taxon>
        <taxon>Pseudomonadati</taxon>
        <taxon>Pseudomonadota</taxon>
        <taxon>Betaproteobacteria</taxon>
        <taxon>Burkholderiales</taxon>
        <taxon>Aquabacterium</taxon>
    </lineage>
</organism>
<dbReference type="InterPro" id="IPR013538">
    <property type="entry name" value="ASHA1/2-like_C"/>
</dbReference>
<dbReference type="InterPro" id="IPR023393">
    <property type="entry name" value="START-like_dom_sf"/>
</dbReference>